<sequence length="402" mass="42060">MTSAFGEEAMTDVVSPLDEAGVEAVVRDALARKAPLATRGAGTRAGLGRPVQAARTLSTERLTGVTLLEPSELVVSARAGTPVAEVEAALAEKGQRLAFEPFDHRPLYGTSGEPTVGGLVAANASGPRRVIAGAARDALVGIRMVTGRGEAIRSGGRVMKNVTGYDIVKLAAGSHGTIGVVTEATFKTLPIPESETTLVLEGLDDAAGVAALCAAMVTPFEVTGAAYLPAREDAPSCTCLRLENFESQLRYRIGALEAALGHRGPTNRLDFPTSRALWREIAEAAPLLGPEDRLIWRISVAPSRAAELVAKLRPIIASHFYDWSGGLVWIAVEPSDDACAAVLRPAVQAARGHATLVRAPLATRAAVDVFEPQAPALARLTRAVTAAFDPEGILNPGRMHAP</sequence>
<dbReference type="GO" id="GO:0071949">
    <property type="term" value="F:FAD binding"/>
    <property type="evidence" value="ECO:0007669"/>
    <property type="project" value="InterPro"/>
</dbReference>
<organism evidence="4 5">
    <name type="scientific">Hansschlegelia beijingensis</name>
    <dbReference type="NCBI Taxonomy" id="1133344"/>
    <lineage>
        <taxon>Bacteria</taxon>
        <taxon>Pseudomonadati</taxon>
        <taxon>Pseudomonadota</taxon>
        <taxon>Alphaproteobacteria</taxon>
        <taxon>Hyphomicrobiales</taxon>
        <taxon>Methylopilaceae</taxon>
        <taxon>Hansschlegelia</taxon>
    </lineage>
</organism>
<dbReference type="PANTHER" id="PTHR11748:SF103">
    <property type="entry name" value="GLYCOLATE OXIDASE SUBUNIT GLCE"/>
    <property type="match status" value="1"/>
</dbReference>
<protein>
    <submittedName>
        <fullName evidence="4">Glycolate oxidase FAD binding subunit</fullName>
    </submittedName>
</protein>
<dbReference type="InterPro" id="IPR016169">
    <property type="entry name" value="FAD-bd_PCMH_sub2"/>
</dbReference>
<name>A0A7W6D0W4_9HYPH</name>
<dbReference type="PANTHER" id="PTHR11748">
    <property type="entry name" value="D-LACTATE DEHYDROGENASE"/>
    <property type="match status" value="1"/>
</dbReference>
<dbReference type="PROSITE" id="PS51387">
    <property type="entry name" value="FAD_PCMH"/>
    <property type="match status" value="1"/>
</dbReference>
<evidence type="ECO:0000256" key="2">
    <source>
        <dbReference type="ARBA" id="ARBA00022827"/>
    </source>
</evidence>
<dbReference type="SUPFAM" id="SSF55103">
    <property type="entry name" value="FAD-linked oxidases, C-terminal domain"/>
    <property type="match status" value="1"/>
</dbReference>
<dbReference type="InterPro" id="IPR016166">
    <property type="entry name" value="FAD-bd_PCMH"/>
</dbReference>
<evidence type="ECO:0000256" key="1">
    <source>
        <dbReference type="ARBA" id="ARBA00022630"/>
    </source>
</evidence>
<keyword evidence="5" id="KW-1185">Reference proteome</keyword>
<evidence type="ECO:0000259" key="3">
    <source>
        <dbReference type="PROSITE" id="PS51387"/>
    </source>
</evidence>
<reference evidence="4 5" key="1">
    <citation type="submission" date="2020-08" db="EMBL/GenBank/DDBJ databases">
        <title>Genomic Encyclopedia of Type Strains, Phase IV (KMG-IV): sequencing the most valuable type-strain genomes for metagenomic binning, comparative biology and taxonomic classification.</title>
        <authorList>
            <person name="Goeker M."/>
        </authorList>
    </citation>
    <scope>NUCLEOTIDE SEQUENCE [LARGE SCALE GENOMIC DNA]</scope>
    <source>
        <strain evidence="4 5">DSM 25481</strain>
    </source>
</reference>
<dbReference type="SUPFAM" id="SSF56176">
    <property type="entry name" value="FAD-binding/transporter-associated domain-like"/>
    <property type="match status" value="1"/>
</dbReference>
<evidence type="ECO:0000313" key="4">
    <source>
        <dbReference type="EMBL" id="MBB3974708.1"/>
    </source>
</evidence>
<dbReference type="Gene3D" id="3.30.465.10">
    <property type="match status" value="1"/>
</dbReference>
<feature type="domain" description="FAD-binding PCMH-type" evidence="3">
    <location>
        <begin position="5"/>
        <end position="191"/>
    </location>
</feature>
<dbReference type="GO" id="GO:0003824">
    <property type="term" value="F:catalytic activity"/>
    <property type="evidence" value="ECO:0007669"/>
    <property type="project" value="InterPro"/>
</dbReference>
<evidence type="ECO:0000313" key="5">
    <source>
        <dbReference type="Proteomes" id="UP000528964"/>
    </source>
</evidence>
<dbReference type="InterPro" id="IPR016164">
    <property type="entry name" value="FAD-linked_Oxase-like_C"/>
</dbReference>
<proteinExistence type="predicted"/>
<dbReference type="EMBL" id="JACIDR010000007">
    <property type="protein sequence ID" value="MBB3974708.1"/>
    <property type="molecule type" value="Genomic_DNA"/>
</dbReference>
<accession>A0A7W6D0W4</accession>
<gene>
    <name evidence="4" type="ORF">GGR24_003395</name>
</gene>
<dbReference type="Proteomes" id="UP000528964">
    <property type="component" value="Unassembled WGS sequence"/>
</dbReference>
<dbReference type="Pfam" id="PF01565">
    <property type="entry name" value="FAD_binding_4"/>
    <property type="match status" value="1"/>
</dbReference>
<dbReference type="InterPro" id="IPR036318">
    <property type="entry name" value="FAD-bd_PCMH-like_sf"/>
</dbReference>
<keyword evidence="2" id="KW-0274">FAD</keyword>
<dbReference type="InterPro" id="IPR006094">
    <property type="entry name" value="Oxid_FAD_bind_N"/>
</dbReference>
<dbReference type="AlphaFoldDB" id="A0A7W6D0W4"/>
<keyword evidence="1" id="KW-0285">Flavoprotein</keyword>
<comment type="caution">
    <text evidence="4">The sequence shown here is derived from an EMBL/GenBank/DDBJ whole genome shotgun (WGS) entry which is preliminary data.</text>
</comment>